<protein>
    <submittedName>
        <fullName evidence="2">Uncharacterized protein</fullName>
    </submittedName>
</protein>
<sequence>MRRAAGCLTRDAAHYSRLVPAWQALAESHEACSGAHRIHGTSQREALPWLFSSPLTDPGCEKKLLATLPNRLARQAGTHTSIVKTSPVKRRLPPLG</sequence>
<dbReference type="KEGG" id="haa:A5892_15115"/>
<organism evidence="2 3">
    <name type="scientific">Halotalea alkalilenta</name>
    <dbReference type="NCBI Taxonomy" id="376489"/>
    <lineage>
        <taxon>Bacteria</taxon>
        <taxon>Pseudomonadati</taxon>
        <taxon>Pseudomonadota</taxon>
        <taxon>Gammaproteobacteria</taxon>
        <taxon>Oceanospirillales</taxon>
        <taxon>Halomonadaceae</taxon>
        <taxon>Halotalea</taxon>
    </lineage>
</organism>
<gene>
    <name evidence="2" type="ORF">A5892_15115</name>
</gene>
<accession>A0A172YHE3</accession>
<proteinExistence type="predicted"/>
<dbReference type="STRING" id="376489.A5892_15115"/>
<dbReference type="EMBL" id="CP015243">
    <property type="protein sequence ID" value="ANF58633.1"/>
    <property type="molecule type" value="Genomic_DNA"/>
</dbReference>
<evidence type="ECO:0000256" key="1">
    <source>
        <dbReference type="SAM" id="MobiDB-lite"/>
    </source>
</evidence>
<keyword evidence="3" id="KW-1185">Reference proteome</keyword>
<feature type="region of interest" description="Disordered" evidence="1">
    <location>
        <begin position="77"/>
        <end position="96"/>
    </location>
</feature>
<evidence type="ECO:0000313" key="2">
    <source>
        <dbReference type="EMBL" id="ANF58633.1"/>
    </source>
</evidence>
<reference evidence="2 3" key="1">
    <citation type="submission" date="2016-04" db="EMBL/GenBank/DDBJ databases">
        <title>Complete Genome Sequence of Halotalea alkalilenta IHB B 13600.</title>
        <authorList>
            <person name="Swarnkar M.K."/>
            <person name="Sharma A."/>
            <person name="Kaushal K."/>
            <person name="Soni R."/>
            <person name="Rana S."/>
            <person name="Singh A.K."/>
            <person name="Gulati A."/>
        </authorList>
    </citation>
    <scope>NUCLEOTIDE SEQUENCE [LARGE SCALE GENOMIC DNA]</scope>
    <source>
        <strain evidence="2 3">IHB B 13600</strain>
    </source>
</reference>
<evidence type="ECO:0000313" key="3">
    <source>
        <dbReference type="Proteomes" id="UP000077875"/>
    </source>
</evidence>
<name>A0A172YHE3_9GAMM</name>
<feature type="compositionally biased region" description="Basic residues" evidence="1">
    <location>
        <begin position="87"/>
        <end position="96"/>
    </location>
</feature>
<dbReference type="AlphaFoldDB" id="A0A172YHE3"/>
<dbReference type="Proteomes" id="UP000077875">
    <property type="component" value="Chromosome"/>
</dbReference>